<evidence type="ECO:0000256" key="2">
    <source>
        <dbReference type="ARBA" id="ARBA00022448"/>
    </source>
</evidence>
<accession>A0ABW5A2L1</accession>
<dbReference type="InterPro" id="IPR022324">
    <property type="entry name" value="Bacilysin_exporter_BacE_put"/>
</dbReference>
<gene>
    <name evidence="8" type="ORF">ACFSOY_19115</name>
</gene>
<dbReference type="PRINTS" id="PR01988">
    <property type="entry name" value="EXPORTERBACE"/>
</dbReference>
<feature type="transmembrane region" description="Helical" evidence="7">
    <location>
        <begin position="356"/>
        <end position="380"/>
    </location>
</feature>
<comment type="subcellular location">
    <subcellularLocation>
        <location evidence="1">Cell membrane</location>
        <topology evidence="1">Multi-pass membrane protein</topology>
    </subcellularLocation>
</comment>
<dbReference type="Proteomes" id="UP001597343">
    <property type="component" value="Unassembled WGS sequence"/>
</dbReference>
<keyword evidence="3" id="KW-1003">Cell membrane</keyword>
<keyword evidence="9" id="KW-1185">Reference proteome</keyword>
<dbReference type="PANTHER" id="PTHR43266:SF10">
    <property type="entry name" value="BACILYSIN EXPORTER BACE-RELATED"/>
    <property type="match status" value="1"/>
</dbReference>
<dbReference type="EMBL" id="JBHUIO010000011">
    <property type="protein sequence ID" value="MFD2172080.1"/>
    <property type="molecule type" value="Genomic_DNA"/>
</dbReference>
<evidence type="ECO:0000256" key="5">
    <source>
        <dbReference type="ARBA" id="ARBA00022989"/>
    </source>
</evidence>
<reference evidence="9" key="1">
    <citation type="journal article" date="2019" name="Int. J. Syst. Evol. Microbiol.">
        <title>The Global Catalogue of Microorganisms (GCM) 10K type strain sequencing project: providing services to taxonomists for standard genome sequencing and annotation.</title>
        <authorList>
            <consortium name="The Broad Institute Genomics Platform"/>
            <consortium name="The Broad Institute Genome Sequencing Center for Infectious Disease"/>
            <person name="Wu L."/>
            <person name="Ma J."/>
        </authorList>
    </citation>
    <scope>NUCLEOTIDE SEQUENCE [LARGE SCALE GENOMIC DNA]</scope>
    <source>
        <strain evidence="9">CGMCC 1.13574</strain>
    </source>
</reference>
<feature type="transmembrane region" description="Helical" evidence="7">
    <location>
        <begin position="293"/>
        <end position="310"/>
    </location>
</feature>
<evidence type="ECO:0000256" key="6">
    <source>
        <dbReference type="ARBA" id="ARBA00023136"/>
    </source>
</evidence>
<feature type="transmembrane region" description="Helical" evidence="7">
    <location>
        <begin position="179"/>
        <end position="196"/>
    </location>
</feature>
<sequence length="419" mass="46416">MTKNGKQREVMRIWRKYPAFKHLQYSTIITSMASWSSFIAMLVLLNQITDSGFALGTLWAVSGLAPLLFSVVVGVWVDRWELQRGLIVVEVLRAVTFLGFIVVPFLPEMYAIGLFLILRFATGIFASFNASAKQAVIPDLVARDDLVVANSLSYTITSVVRLLGASLGGLLLTIFGQEVNWIFASVAYLLSAWLIGREKWSTSKRVQVSKNFKEELTTGLKVAFGNRWILLVLMSGLSGGLVIGSYNLMIEAYSSGVYKIGNWGMSVLYVAEGAVSAYLGYWMANRKFFFKKTSRYGYMYALIGVAWILFGFSGNIYEGVICLVLFAAASAFTAPYERTTMQTEIPEEARGRVFGLWNTISLSALQVGAFLTGAIISLFGLEYVPLLIGSVQVCFGLTFLLVVVNRERQRRQVSGQSMT</sequence>
<feature type="transmembrane region" description="Helical" evidence="7">
    <location>
        <begin position="109"/>
        <end position="130"/>
    </location>
</feature>
<feature type="transmembrane region" description="Helical" evidence="7">
    <location>
        <begin position="316"/>
        <end position="336"/>
    </location>
</feature>
<feature type="transmembrane region" description="Helical" evidence="7">
    <location>
        <begin position="260"/>
        <end position="281"/>
    </location>
</feature>
<dbReference type="SUPFAM" id="SSF103473">
    <property type="entry name" value="MFS general substrate transporter"/>
    <property type="match status" value="1"/>
</dbReference>
<keyword evidence="2" id="KW-0813">Transport</keyword>
<feature type="transmembrane region" description="Helical" evidence="7">
    <location>
        <begin position="228"/>
        <end position="248"/>
    </location>
</feature>
<keyword evidence="5 7" id="KW-1133">Transmembrane helix</keyword>
<dbReference type="CDD" id="cd06173">
    <property type="entry name" value="MFS_MefA_like"/>
    <property type="match status" value="1"/>
</dbReference>
<evidence type="ECO:0000256" key="4">
    <source>
        <dbReference type="ARBA" id="ARBA00022692"/>
    </source>
</evidence>
<dbReference type="InterPro" id="IPR011701">
    <property type="entry name" value="MFS"/>
</dbReference>
<evidence type="ECO:0000313" key="8">
    <source>
        <dbReference type="EMBL" id="MFD2172080.1"/>
    </source>
</evidence>
<dbReference type="Pfam" id="PF07690">
    <property type="entry name" value="MFS_1"/>
    <property type="match status" value="1"/>
</dbReference>
<feature type="transmembrane region" description="Helical" evidence="7">
    <location>
        <begin position="25"/>
        <end position="45"/>
    </location>
</feature>
<feature type="transmembrane region" description="Helical" evidence="7">
    <location>
        <begin position="386"/>
        <end position="404"/>
    </location>
</feature>
<comment type="caution">
    <text evidence="8">The sequence shown here is derived from an EMBL/GenBank/DDBJ whole genome shotgun (WGS) entry which is preliminary data.</text>
</comment>
<evidence type="ECO:0000256" key="7">
    <source>
        <dbReference type="SAM" id="Phobius"/>
    </source>
</evidence>
<protein>
    <submittedName>
        <fullName evidence="8">MFS transporter</fullName>
    </submittedName>
</protein>
<name>A0ABW5A2L1_9BACL</name>
<keyword evidence="4 7" id="KW-0812">Transmembrane</keyword>
<evidence type="ECO:0000256" key="3">
    <source>
        <dbReference type="ARBA" id="ARBA00022475"/>
    </source>
</evidence>
<dbReference type="InterPro" id="IPR036259">
    <property type="entry name" value="MFS_trans_sf"/>
</dbReference>
<dbReference type="Gene3D" id="1.20.1250.20">
    <property type="entry name" value="MFS general substrate transporter like domains"/>
    <property type="match status" value="1"/>
</dbReference>
<dbReference type="PANTHER" id="PTHR43266">
    <property type="entry name" value="MACROLIDE-EFFLUX PROTEIN"/>
    <property type="match status" value="1"/>
</dbReference>
<feature type="transmembrane region" description="Helical" evidence="7">
    <location>
        <begin position="57"/>
        <end position="77"/>
    </location>
</feature>
<keyword evidence="6 7" id="KW-0472">Membrane</keyword>
<proteinExistence type="predicted"/>
<feature type="transmembrane region" description="Helical" evidence="7">
    <location>
        <begin position="151"/>
        <end position="173"/>
    </location>
</feature>
<dbReference type="RefSeq" id="WP_386049421.1">
    <property type="nucleotide sequence ID" value="NZ_JBHUIO010000011.1"/>
</dbReference>
<feature type="transmembrane region" description="Helical" evidence="7">
    <location>
        <begin position="84"/>
        <end position="103"/>
    </location>
</feature>
<evidence type="ECO:0000256" key="1">
    <source>
        <dbReference type="ARBA" id="ARBA00004651"/>
    </source>
</evidence>
<organism evidence="8 9">
    <name type="scientific">Tumebacillus lipolyticus</name>
    <dbReference type="NCBI Taxonomy" id="1280370"/>
    <lineage>
        <taxon>Bacteria</taxon>
        <taxon>Bacillati</taxon>
        <taxon>Bacillota</taxon>
        <taxon>Bacilli</taxon>
        <taxon>Bacillales</taxon>
        <taxon>Alicyclobacillaceae</taxon>
        <taxon>Tumebacillus</taxon>
    </lineage>
</organism>
<evidence type="ECO:0000313" key="9">
    <source>
        <dbReference type="Proteomes" id="UP001597343"/>
    </source>
</evidence>